<dbReference type="AlphaFoldDB" id="A0A4S4D5V7"/>
<evidence type="ECO:0000256" key="5">
    <source>
        <dbReference type="ARBA" id="ARBA00023132"/>
    </source>
</evidence>
<keyword evidence="4 7" id="KW-0811">Translocation</keyword>
<accession>A0A4S4D5V7</accession>
<dbReference type="GO" id="GO:0000973">
    <property type="term" value="P:post-transcriptional tethering of RNA polymerase II gene DNA at nuclear periphery"/>
    <property type="evidence" value="ECO:0007669"/>
    <property type="project" value="TreeGrafter"/>
</dbReference>
<comment type="subunit">
    <text evidence="7">Part of the nuclear pore complex (NPC).</text>
</comment>
<comment type="similarity">
    <text evidence="7">Belongs to the nucleoporin Nup84/Nup107 family.</text>
</comment>
<dbReference type="InterPro" id="IPR007252">
    <property type="entry name" value="Nup84/Nup107"/>
</dbReference>
<comment type="function">
    <text evidence="7">Functions as a component of the nuclear pore complex (NPC).</text>
</comment>
<feature type="transmembrane region" description="Helical" evidence="8">
    <location>
        <begin position="521"/>
        <end position="547"/>
    </location>
</feature>
<evidence type="ECO:0000256" key="4">
    <source>
        <dbReference type="ARBA" id="ARBA00023010"/>
    </source>
</evidence>
<organism evidence="9 10">
    <name type="scientific">Camellia sinensis var. sinensis</name>
    <name type="common">China tea</name>
    <dbReference type="NCBI Taxonomy" id="542762"/>
    <lineage>
        <taxon>Eukaryota</taxon>
        <taxon>Viridiplantae</taxon>
        <taxon>Streptophyta</taxon>
        <taxon>Embryophyta</taxon>
        <taxon>Tracheophyta</taxon>
        <taxon>Spermatophyta</taxon>
        <taxon>Magnoliopsida</taxon>
        <taxon>eudicotyledons</taxon>
        <taxon>Gunneridae</taxon>
        <taxon>Pentapetalae</taxon>
        <taxon>asterids</taxon>
        <taxon>Ericales</taxon>
        <taxon>Theaceae</taxon>
        <taxon>Camellia</taxon>
    </lineage>
</organism>
<keyword evidence="7 8" id="KW-0472">Membrane</keyword>
<dbReference type="GO" id="GO:0006606">
    <property type="term" value="P:protein import into nucleus"/>
    <property type="evidence" value="ECO:0007669"/>
    <property type="project" value="TreeGrafter"/>
</dbReference>
<protein>
    <recommendedName>
        <fullName evidence="7">Nuclear pore complex protein</fullName>
    </recommendedName>
</protein>
<keyword evidence="8" id="KW-1133">Transmembrane helix</keyword>
<dbReference type="GO" id="GO:0006406">
    <property type="term" value="P:mRNA export from nucleus"/>
    <property type="evidence" value="ECO:0007669"/>
    <property type="project" value="TreeGrafter"/>
</dbReference>
<dbReference type="GO" id="GO:0017056">
    <property type="term" value="F:structural constituent of nuclear pore"/>
    <property type="evidence" value="ECO:0007669"/>
    <property type="project" value="UniProtKB-UniRule"/>
</dbReference>
<evidence type="ECO:0000256" key="2">
    <source>
        <dbReference type="ARBA" id="ARBA00022816"/>
    </source>
</evidence>
<dbReference type="Gene3D" id="1.10.3450.20">
    <property type="match status" value="1"/>
</dbReference>
<keyword evidence="6 7" id="KW-0539">Nucleus</keyword>
<reference evidence="9 10" key="1">
    <citation type="journal article" date="2018" name="Proc. Natl. Acad. Sci. U.S.A.">
        <title>Draft genome sequence of Camellia sinensis var. sinensis provides insights into the evolution of the tea genome and tea quality.</title>
        <authorList>
            <person name="Wei C."/>
            <person name="Yang H."/>
            <person name="Wang S."/>
            <person name="Zhao J."/>
            <person name="Liu C."/>
            <person name="Gao L."/>
            <person name="Xia E."/>
            <person name="Lu Y."/>
            <person name="Tai Y."/>
            <person name="She G."/>
            <person name="Sun J."/>
            <person name="Cao H."/>
            <person name="Tong W."/>
            <person name="Gao Q."/>
            <person name="Li Y."/>
            <person name="Deng W."/>
            <person name="Jiang X."/>
            <person name="Wang W."/>
            <person name="Chen Q."/>
            <person name="Zhang S."/>
            <person name="Li H."/>
            <person name="Wu J."/>
            <person name="Wang P."/>
            <person name="Li P."/>
            <person name="Shi C."/>
            <person name="Zheng F."/>
            <person name="Jian J."/>
            <person name="Huang B."/>
            <person name="Shan D."/>
            <person name="Shi M."/>
            <person name="Fang C."/>
            <person name="Yue Y."/>
            <person name="Li F."/>
            <person name="Li D."/>
            <person name="Wei S."/>
            <person name="Han B."/>
            <person name="Jiang C."/>
            <person name="Yin Y."/>
            <person name="Xia T."/>
            <person name="Zhang Z."/>
            <person name="Bennetzen J.L."/>
            <person name="Zhao S."/>
            <person name="Wan X."/>
        </authorList>
    </citation>
    <scope>NUCLEOTIDE SEQUENCE [LARGE SCALE GENOMIC DNA]</scope>
    <source>
        <strain evidence="10">cv. Shuchazao</strain>
        <tissue evidence="9">Leaf</tissue>
    </source>
</reference>
<dbReference type="PANTHER" id="PTHR13003">
    <property type="entry name" value="NUP107-RELATED"/>
    <property type="match status" value="1"/>
</dbReference>
<keyword evidence="1 7" id="KW-0813">Transport</keyword>
<comment type="subcellular location">
    <subcellularLocation>
        <location evidence="7">Nucleus</location>
        <location evidence="7">Nuclear pore complex</location>
    </subcellularLocation>
    <subcellularLocation>
        <location evidence="7">Nucleus membrane</location>
    </subcellularLocation>
</comment>
<gene>
    <name evidence="9" type="ORF">TEA_000852</name>
</gene>
<comment type="caution">
    <text evidence="9">The sequence shown here is derived from an EMBL/GenBank/DDBJ whole genome shotgun (WGS) entry which is preliminary data.</text>
</comment>
<sequence>MEVDMETSPSYFDPEDLSTRERYRRYGISALCSQAVLVNNELVKALCTLERRGILERRKRHSTSSHDNSVSKFSGTRILYDGQSIERRPNAALFLEDIKQEVESFDFDQLEGTPAKTQSALWRKSLAGDAAADSIRRPGSCSLKSCKDEDDALSDGGDTTFTLFASLLDSALQGLMPIPNLILQFERSCRNVSESIRYGSNERHRIVEDKLMRQKARLLLDEAASCVTTTILKLLECMLIEVWEVRNEELPEDLMLSPTTSHLEACQFVVADHTAQLGLWIVQWLEGLASKVLDLDNEVRGSHVGTYLPSSGVWHHTQRALKKGVSKPKTVHHLDFDAPTREHAEQLPDDKKQDESLLEDVWTLLRAGRLEEACDLCRSAGQRIAEQDGGKYETAVYAAQCSNLKRILPICTDWEVDLELARLPPGGMDQFKTYEDAIDRSHGQGDSVSPSTVGPENWPLQVLNQQPRHLSALLQKLHSSLIEFGSKPYLDEKKKRVFCHDKNSRIGDEPIASNSLVSYCLYNILLIVYLAQQLVYCAFIGLLLYLLSRLYDGVKAEQQVFFHGRTEICVHVKYKIFLSAIEYLRFSPGDDSKGSFEEIVERVLSRSREIKPGKYDKSSDVAEQHRLQSLQKAMVIQWLCFTPPSTINDAQASSAKLLL</sequence>
<evidence type="ECO:0000256" key="1">
    <source>
        <dbReference type="ARBA" id="ARBA00022448"/>
    </source>
</evidence>
<evidence type="ECO:0000313" key="9">
    <source>
        <dbReference type="EMBL" id="THF96665.1"/>
    </source>
</evidence>
<dbReference type="STRING" id="542762.A0A4S4D5V7"/>
<dbReference type="Proteomes" id="UP000306102">
    <property type="component" value="Unassembled WGS sequence"/>
</dbReference>
<dbReference type="Pfam" id="PF04121">
    <property type="entry name" value="Nup84_Nup100"/>
    <property type="match status" value="1"/>
</dbReference>
<dbReference type="PANTHER" id="PTHR13003:SF2">
    <property type="entry name" value="NUCLEAR PORE COMPLEX PROTEIN NUP107"/>
    <property type="match status" value="1"/>
</dbReference>
<evidence type="ECO:0000313" key="10">
    <source>
        <dbReference type="Proteomes" id="UP000306102"/>
    </source>
</evidence>
<evidence type="ECO:0000256" key="6">
    <source>
        <dbReference type="ARBA" id="ARBA00023242"/>
    </source>
</evidence>
<dbReference type="EMBL" id="SDRB02012791">
    <property type="protein sequence ID" value="THF96665.1"/>
    <property type="molecule type" value="Genomic_DNA"/>
</dbReference>
<proteinExistence type="inferred from homology"/>
<keyword evidence="5 7" id="KW-0906">Nuclear pore complex</keyword>
<keyword evidence="10" id="KW-1185">Reference proteome</keyword>
<dbReference type="GO" id="GO:0031965">
    <property type="term" value="C:nuclear membrane"/>
    <property type="evidence" value="ECO:0007669"/>
    <property type="project" value="UniProtKB-SubCell"/>
</dbReference>
<name>A0A4S4D5V7_CAMSN</name>
<dbReference type="GO" id="GO:0031080">
    <property type="term" value="C:nuclear pore outer ring"/>
    <property type="evidence" value="ECO:0007669"/>
    <property type="project" value="TreeGrafter"/>
</dbReference>
<keyword evidence="8" id="KW-0812">Transmembrane</keyword>
<evidence type="ECO:0000256" key="3">
    <source>
        <dbReference type="ARBA" id="ARBA00022927"/>
    </source>
</evidence>
<keyword evidence="3" id="KW-0653">Protein transport</keyword>
<evidence type="ECO:0000256" key="7">
    <source>
        <dbReference type="RuleBase" id="RU365072"/>
    </source>
</evidence>
<keyword evidence="2" id="KW-0509">mRNA transport</keyword>
<evidence type="ECO:0000256" key="8">
    <source>
        <dbReference type="SAM" id="Phobius"/>
    </source>
</evidence>